<dbReference type="GO" id="GO:0019748">
    <property type="term" value="P:secondary metabolic process"/>
    <property type="evidence" value="ECO:0007669"/>
    <property type="project" value="InterPro"/>
</dbReference>
<protein>
    <submittedName>
        <fullName evidence="1">Kinase</fullName>
    </submittedName>
</protein>
<dbReference type="Pfam" id="PF04655">
    <property type="entry name" value="APH_6_hur"/>
    <property type="match status" value="1"/>
</dbReference>
<evidence type="ECO:0000313" key="2">
    <source>
        <dbReference type="Proteomes" id="UP000295075"/>
    </source>
</evidence>
<gene>
    <name evidence="1" type="ORF">E1261_25895</name>
</gene>
<dbReference type="AlphaFoldDB" id="A0A4R4PQU0"/>
<reference evidence="1 2" key="1">
    <citation type="submission" date="2019-03" db="EMBL/GenBank/DDBJ databases">
        <title>Draft genome sequences of novel Actinobacteria.</title>
        <authorList>
            <person name="Sahin N."/>
            <person name="Ay H."/>
            <person name="Saygin H."/>
        </authorList>
    </citation>
    <scope>NUCLEOTIDE SEQUENCE [LARGE SCALE GENOMIC DNA]</scope>
    <source>
        <strain evidence="1 2">JCM 30547</strain>
    </source>
</reference>
<keyword evidence="1" id="KW-0418">Kinase</keyword>
<proteinExistence type="predicted"/>
<dbReference type="GO" id="GO:0016773">
    <property type="term" value="F:phosphotransferase activity, alcohol group as acceptor"/>
    <property type="evidence" value="ECO:0007669"/>
    <property type="project" value="InterPro"/>
</dbReference>
<dbReference type="RefSeq" id="WP_132410858.1">
    <property type="nucleotide sequence ID" value="NZ_SMKA01000138.1"/>
</dbReference>
<dbReference type="InterPro" id="IPR011009">
    <property type="entry name" value="Kinase-like_dom_sf"/>
</dbReference>
<keyword evidence="1" id="KW-0808">Transferase</keyword>
<evidence type="ECO:0000313" key="1">
    <source>
        <dbReference type="EMBL" id="TDC24574.1"/>
    </source>
</evidence>
<dbReference type="OrthoDB" id="3638028at2"/>
<comment type="caution">
    <text evidence="1">The sequence shown here is derived from an EMBL/GenBank/DDBJ whole genome shotgun (WGS) entry which is preliminary data.</text>
</comment>
<sequence>MIEVPDGFRQMPRWWHDGTTWLDALPDLVSTQCTTWNLQPDGPLAWGSNALVIPVRRGADEFVLRMTPPGPGIDEHARALRWWDGRGMVLLYDAAPAAGAMLLERLSTPLSTRPLDEAMAVLGRMMRRLAVPAHPDALSTGEIVQQRSAELEKQWEELGRPFDIGFLRAALEVAPHLTEPAVDLSVNGDLHVHQVLAGTREPWVTVDPLLYRGDIEYDLGRVLWMQLDEMAEIPPYFELVVQEAGLVRDQARHWTIFRAVDYWLWGLNDGLTEDPVRCERLLKSLL</sequence>
<organism evidence="1 2">
    <name type="scientific">Kribbella albertanoniae</name>
    <dbReference type="NCBI Taxonomy" id="1266829"/>
    <lineage>
        <taxon>Bacteria</taxon>
        <taxon>Bacillati</taxon>
        <taxon>Actinomycetota</taxon>
        <taxon>Actinomycetes</taxon>
        <taxon>Propionibacteriales</taxon>
        <taxon>Kribbellaceae</taxon>
        <taxon>Kribbella</taxon>
    </lineage>
</organism>
<dbReference type="InterPro" id="IPR006748">
    <property type="entry name" value="NH2Glyco/OHUrea_AB-resist_kin"/>
</dbReference>
<dbReference type="SUPFAM" id="SSF56112">
    <property type="entry name" value="Protein kinase-like (PK-like)"/>
    <property type="match status" value="1"/>
</dbReference>
<accession>A0A4R4PQU0</accession>
<dbReference type="Proteomes" id="UP000295075">
    <property type="component" value="Unassembled WGS sequence"/>
</dbReference>
<name>A0A4R4PQU0_9ACTN</name>
<dbReference type="GO" id="GO:0016301">
    <property type="term" value="F:kinase activity"/>
    <property type="evidence" value="ECO:0007669"/>
    <property type="project" value="UniProtKB-KW"/>
</dbReference>
<dbReference type="EMBL" id="SMKA01000138">
    <property type="protein sequence ID" value="TDC24574.1"/>
    <property type="molecule type" value="Genomic_DNA"/>
</dbReference>
<keyword evidence="2" id="KW-1185">Reference proteome</keyword>